<sequence>MTIAGDIQQLSPGRIVELFEVDATNIGGDMMRFHGHLQSQPIWWQGQEFRPWPIQATGFKKTTDAQQPTPTLNVGDLGATISALCVVLDDFVGATVRRRRTLAKYLDARNFPSGNPAADPTAEMAVEIWRVEQKAAEESGVSVSFALASPLDFGGQQIPARQMVNMCQSEYRGPDCGYTGIKYFDRNDKPVDDPALDRCSMRLSGCECRFGENSELPFGGFLTDVLS</sequence>
<dbReference type="GO" id="GO:0046718">
    <property type="term" value="P:symbiont entry into host cell"/>
    <property type="evidence" value="ECO:0007669"/>
    <property type="project" value="InterPro"/>
</dbReference>
<dbReference type="GO" id="GO:0051536">
    <property type="term" value="F:iron-sulfur cluster binding"/>
    <property type="evidence" value="ECO:0007669"/>
    <property type="project" value="InterPro"/>
</dbReference>
<dbReference type="Proteomes" id="UP000238206">
    <property type="component" value="Unassembled WGS sequence"/>
</dbReference>
<evidence type="ECO:0000313" key="2">
    <source>
        <dbReference type="Proteomes" id="UP000238206"/>
    </source>
</evidence>
<evidence type="ECO:0000313" key="1">
    <source>
        <dbReference type="EMBL" id="PQP19715.1"/>
    </source>
</evidence>
<dbReference type="InterPro" id="IPR006487">
    <property type="entry name" value="Phage_lambda_L"/>
</dbReference>
<dbReference type="RefSeq" id="WP_105390516.1">
    <property type="nucleotide sequence ID" value="NZ_PUIQ01000009.1"/>
</dbReference>
<reference evidence="1 2" key="1">
    <citation type="submission" date="2018-02" db="EMBL/GenBank/DDBJ databases">
        <title>Draft genome sequencing of Burkholderia cepacia Y14-15.</title>
        <authorList>
            <person name="Zheng B.-X."/>
        </authorList>
    </citation>
    <scope>NUCLEOTIDE SEQUENCE [LARGE SCALE GENOMIC DNA]</scope>
    <source>
        <strain evidence="1 2">Y14-15</strain>
    </source>
</reference>
<protein>
    <submittedName>
        <fullName evidence="1">Phage minor tail protein L</fullName>
    </submittedName>
</protein>
<dbReference type="Pfam" id="PF05100">
    <property type="entry name" value="Phage_tail_L"/>
    <property type="match status" value="1"/>
</dbReference>
<name>A0A2S8IYC8_BURCE</name>
<comment type="caution">
    <text evidence="1">The sequence shown here is derived from an EMBL/GenBank/DDBJ whole genome shotgun (WGS) entry which is preliminary data.</text>
</comment>
<dbReference type="EMBL" id="PUIQ01000009">
    <property type="protein sequence ID" value="PQP19715.1"/>
    <property type="molecule type" value="Genomic_DNA"/>
</dbReference>
<accession>A0A2S8IYC8</accession>
<dbReference type="GO" id="GO:0030430">
    <property type="term" value="C:host cell cytoplasm"/>
    <property type="evidence" value="ECO:0007669"/>
    <property type="project" value="InterPro"/>
</dbReference>
<organism evidence="1 2">
    <name type="scientific">Burkholderia cepacia</name>
    <name type="common">Pseudomonas cepacia</name>
    <dbReference type="NCBI Taxonomy" id="292"/>
    <lineage>
        <taxon>Bacteria</taxon>
        <taxon>Pseudomonadati</taxon>
        <taxon>Pseudomonadota</taxon>
        <taxon>Betaproteobacteria</taxon>
        <taxon>Burkholderiales</taxon>
        <taxon>Burkholderiaceae</taxon>
        <taxon>Burkholderia</taxon>
        <taxon>Burkholderia cepacia complex</taxon>
    </lineage>
</organism>
<dbReference type="NCBIfam" id="TIGR01600">
    <property type="entry name" value="phage_tail_L"/>
    <property type="match status" value="1"/>
</dbReference>
<proteinExistence type="predicted"/>
<dbReference type="AlphaFoldDB" id="A0A2S8IYC8"/>
<gene>
    <name evidence="1" type="ORF">C5615_09760</name>
</gene>